<evidence type="ECO:0000313" key="1">
    <source>
        <dbReference type="EMBL" id="EHY55920.1"/>
    </source>
</evidence>
<dbReference type="HOGENOM" id="CLU_1825284_0_0_1"/>
<accession>H6BVP4</accession>
<dbReference type="RefSeq" id="XP_009156381.1">
    <property type="nucleotide sequence ID" value="XM_009158133.1"/>
</dbReference>
<dbReference type="Proteomes" id="UP000007304">
    <property type="component" value="Unassembled WGS sequence"/>
</dbReference>
<proteinExistence type="predicted"/>
<dbReference type="GeneID" id="20308668"/>
<name>H6BVP4_EXODN</name>
<dbReference type="InParanoid" id="H6BVP4"/>
<organism evidence="1 2">
    <name type="scientific">Exophiala dermatitidis (strain ATCC 34100 / CBS 525.76 / NIH/UT8656)</name>
    <name type="common">Black yeast</name>
    <name type="synonym">Wangiella dermatitidis</name>
    <dbReference type="NCBI Taxonomy" id="858893"/>
    <lineage>
        <taxon>Eukaryota</taxon>
        <taxon>Fungi</taxon>
        <taxon>Dikarya</taxon>
        <taxon>Ascomycota</taxon>
        <taxon>Pezizomycotina</taxon>
        <taxon>Eurotiomycetes</taxon>
        <taxon>Chaetothyriomycetidae</taxon>
        <taxon>Chaetothyriales</taxon>
        <taxon>Herpotrichiellaceae</taxon>
        <taxon>Exophiala</taxon>
    </lineage>
</organism>
<protein>
    <submittedName>
        <fullName evidence="1">Uncharacterized protein</fullName>
    </submittedName>
</protein>
<dbReference type="EMBL" id="JH226132">
    <property type="protein sequence ID" value="EHY55920.1"/>
    <property type="molecule type" value="Genomic_DNA"/>
</dbReference>
<dbReference type="VEuPathDB" id="FungiDB:HMPREF1120_04029"/>
<evidence type="ECO:0000313" key="2">
    <source>
        <dbReference type="Proteomes" id="UP000007304"/>
    </source>
</evidence>
<gene>
    <name evidence="1" type="ORF">HMPREF1120_04029</name>
</gene>
<keyword evidence="2" id="KW-1185">Reference proteome</keyword>
<reference evidence="1" key="1">
    <citation type="submission" date="2011-07" db="EMBL/GenBank/DDBJ databases">
        <title>The Genome Sequence of Exophiala (Wangiella) dermatitidis NIH/UT8656.</title>
        <authorList>
            <consortium name="The Broad Institute Genome Sequencing Platform"/>
            <person name="Cuomo C."/>
            <person name="Wang Z."/>
            <person name="Hunicke-Smith S."/>
            <person name="Szanislo P.J."/>
            <person name="Earl A."/>
            <person name="Young S.K."/>
            <person name="Zeng Q."/>
            <person name="Gargeya S."/>
            <person name="Fitzgerald M."/>
            <person name="Haas B."/>
            <person name="Abouelleil A."/>
            <person name="Alvarado L."/>
            <person name="Arachchi H.M."/>
            <person name="Berlin A."/>
            <person name="Brown A."/>
            <person name="Chapman S.B."/>
            <person name="Chen Z."/>
            <person name="Dunbar C."/>
            <person name="Freedman E."/>
            <person name="Gearin G."/>
            <person name="Gellesch M."/>
            <person name="Goldberg J."/>
            <person name="Griggs A."/>
            <person name="Gujja S."/>
            <person name="Heiman D."/>
            <person name="Howarth C."/>
            <person name="Larson L."/>
            <person name="Lui A."/>
            <person name="MacDonald P.J.P."/>
            <person name="Montmayeur A."/>
            <person name="Murphy C."/>
            <person name="Neiman D."/>
            <person name="Pearson M."/>
            <person name="Priest M."/>
            <person name="Roberts A."/>
            <person name="Saif S."/>
            <person name="Shea T."/>
            <person name="Shenoy N."/>
            <person name="Sisk P."/>
            <person name="Stolte C."/>
            <person name="Sykes S."/>
            <person name="Wortman J."/>
            <person name="Nusbaum C."/>
            <person name="Birren B."/>
        </authorList>
    </citation>
    <scope>NUCLEOTIDE SEQUENCE</scope>
    <source>
        <strain evidence="1">NIH/UT8656</strain>
    </source>
</reference>
<dbReference type="AlphaFoldDB" id="H6BVP4"/>
<sequence length="141" mass="15525">MKTRTSKTSIGLGLPLMPYHNSGKQALERKDRCPVREDLLWRILAEEYENEGNPSLLCPCPLLAGPDVSHNCSLLFFLASRHTGQELLVVCRMSHRNSVPLADTAHFGQTSRLLAQLVHAGHASVDSSSAYHAIRVVAIEP</sequence>